<comment type="caution">
    <text evidence="1">The sequence shown here is derived from an EMBL/GenBank/DDBJ whole genome shotgun (WGS) entry which is preliminary data.</text>
</comment>
<dbReference type="HOGENOM" id="CLU_3268058_0_0_9"/>
<dbReference type="EMBL" id="ABCB02000016">
    <property type="protein sequence ID" value="EDO62069.1"/>
    <property type="molecule type" value="Genomic_DNA"/>
</dbReference>
<reference evidence="1 2" key="2">
    <citation type="submission" date="2007-08" db="EMBL/GenBank/DDBJ databases">
        <authorList>
            <person name="Fulton L."/>
            <person name="Clifton S."/>
            <person name="Fulton B."/>
            <person name="Xu J."/>
            <person name="Minx P."/>
            <person name="Pepin K.H."/>
            <person name="Johnson M."/>
            <person name="Thiruvilangam P."/>
            <person name="Bhonagiri V."/>
            <person name="Nash W.E."/>
            <person name="Wang C."/>
            <person name="Mardis E.R."/>
            <person name="Wilson R.K."/>
        </authorList>
    </citation>
    <scope>NUCLEOTIDE SEQUENCE [LARGE SCALE GENOMIC DNA]</scope>
    <source>
        <strain evidence="1 2">DSM 753</strain>
    </source>
</reference>
<evidence type="ECO:0000313" key="2">
    <source>
        <dbReference type="Proteomes" id="UP000003490"/>
    </source>
</evidence>
<protein>
    <submittedName>
        <fullName evidence="1">Uncharacterized protein</fullName>
    </submittedName>
</protein>
<dbReference type="AlphaFoldDB" id="A7VQU7"/>
<evidence type="ECO:0000313" key="1">
    <source>
        <dbReference type="EMBL" id="EDO62069.1"/>
    </source>
</evidence>
<name>A7VQU7_9FIRM</name>
<reference evidence="1 2" key="1">
    <citation type="submission" date="2007-08" db="EMBL/GenBank/DDBJ databases">
        <title>Draft genome sequence of Clostridium leptum (DSM 753).</title>
        <authorList>
            <person name="Sudarsanam P."/>
            <person name="Ley R."/>
            <person name="Guruge J."/>
            <person name="Turnbaugh P.J."/>
            <person name="Mahowald M."/>
            <person name="Liep D."/>
            <person name="Gordon J."/>
        </authorList>
    </citation>
    <scope>NUCLEOTIDE SEQUENCE [LARGE SCALE GENOMIC DNA]</scope>
    <source>
        <strain evidence="1 2">DSM 753</strain>
    </source>
</reference>
<proteinExistence type="predicted"/>
<sequence>MSIIKLEKKKAGNSLAISKKEGKSGKYFRLANLSSCCTIYP</sequence>
<dbReference type="Proteomes" id="UP000003490">
    <property type="component" value="Unassembled WGS sequence"/>
</dbReference>
<gene>
    <name evidence="1" type="ORF">CLOLEP_00929</name>
</gene>
<accession>A7VQU7</accession>
<organism evidence="1 2">
    <name type="scientific">[Clostridium] leptum DSM 753</name>
    <dbReference type="NCBI Taxonomy" id="428125"/>
    <lineage>
        <taxon>Bacteria</taxon>
        <taxon>Bacillati</taxon>
        <taxon>Bacillota</taxon>
        <taxon>Clostridia</taxon>
        <taxon>Eubacteriales</taxon>
        <taxon>Oscillospiraceae</taxon>
        <taxon>Oscillospiraceae incertae sedis</taxon>
    </lineage>
</organism>